<proteinExistence type="predicted"/>
<dbReference type="Proteomes" id="UP000663870">
    <property type="component" value="Unassembled WGS sequence"/>
</dbReference>
<dbReference type="Proteomes" id="UP000663889">
    <property type="component" value="Unassembled WGS sequence"/>
</dbReference>
<evidence type="ECO:0000313" key="7">
    <source>
        <dbReference type="EMBL" id="CAF0750043.1"/>
    </source>
</evidence>
<feature type="domain" description="BZIP" evidence="5">
    <location>
        <begin position="116"/>
        <end position="179"/>
    </location>
</feature>
<organism evidence="6 11">
    <name type="scientific">Rotaria sordida</name>
    <dbReference type="NCBI Taxonomy" id="392033"/>
    <lineage>
        <taxon>Eukaryota</taxon>
        <taxon>Metazoa</taxon>
        <taxon>Spiralia</taxon>
        <taxon>Gnathifera</taxon>
        <taxon>Rotifera</taxon>
        <taxon>Eurotatoria</taxon>
        <taxon>Bdelloidea</taxon>
        <taxon>Philodinida</taxon>
        <taxon>Philodinidae</taxon>
        <taxon>Rotaria</taxon>
    </lineage>
</organism>
<dbReference type="GO" id="GO:0000978">
    <property type="term" value="F:RNA polymerase II cis-regulatory region sequence-specific DNA binding"/>
    <property type="evidence" value="ECO:0007669"/>
    <property type="project" value="TreeGrafter"/>
</dbReference>
<name>A0A813PC21_9BILA</name>
<evidence type="ECO:0000313" key="9">
    <source>
        <dbReference type="EMBL" id="CAF0797459.1"/>
    </source>
</evidence>
<keyword evidence="11" id="KW-1185">Reference proteome</keyword>
<dbReference type="InterPro" id="IPR046347">
    <property type="entry name" value="bZIP_sf"/>
</dbReference>
<feature type="region of interest" description="Disordered" evidence="4">
    <location>
        <begin position="31"/>
        <end position="58"/>
    </location>
</feature>
<dbReference type="EMBL" id="CAJOBE010000021">
    <property type="protein sequence ID" value="CAF3541916.1"/>
    <property type="molecule type" value="Genomic_DNA"/>
</dbReference>
<feature type="region of interest" description="Disordered" evidence="4">
    <location>
        <begin position="305"/>
        <end position="327"/>
    </location>
</feature>
<dbReference type="GO" id="GO:0005634">
    <property type="term" value="C:nucleus"/>
    <property type="evidence" value="ECO:0007669"/>
    <property type="project" value="TreeGrafter"/>
</dbReference>
<evidence type="ECO:0000256" key="3">
    <source>
        <dbReference type="ARBA" id="ARBA00023163"/>
    </source>
</evidence>
<dbReference type="PRINTS" id="PR00042">
    <property type="entry name" value="LEUZIPPRFOS"/>
</dbReference>
<dbReference type="PROSITE" id="PS50217">
    <property type="entry name" value="BZIP"/>
    <property type="match status" value="1"/>
</dbReference>
<feature type="compositionally biased region" description="Low complexity" evidence="4">
    <location>
        <begin position="31"/>
        <end position="46"/>
    </location>
</feature>
<sequence>MSSMKKFGSPFDSVDSIVNFLREPSSSEVVLSSTTSSTIDSTNVNSGSKSIKGRKKEKGQANIMNTTGINLKQPIEMLPTGRVRYGPITVNPRKQPSKTLFTGRRSKYEILSNDDDEKRRLRRDRNRVAATKCREKRENILTHLQNEYDKELNNHANFLKTIDQLNTKKQHLESMFSNHVVNCQLKQINTIIPQQPSMVFGDTNFLSSIGETSPPPLRSYQIQNIQNDEEDFNHFLQPASLLTNSAYNNDQSNYILNSEQQAIQMTSSSLDRLMNSLQSPTPYIDNNNNNCSGLYNSAFGSSTCAKQHSSSSEDDSLPSTHKNSFVC</sequence>
<dbReference type="SMART" id="SM00338">
    <property type="entry name" value="BRLZ"/>
    <property type="match status" value="1"/>
</dbReference>
<comment type="caution">
    <text evidence="6">The sequence shown here is derived from an EMBL/GenBank/DDBJ whole genome shotgun (WGS) entry which is preliminary data.</text>
</comment>
<evidence type="ECO:0000313" key="6">
    <source>
        <dbReference type="EMBL" id="CAF0748342.1"/>
    </source>
</evidence>
<dbReference type="AlphaFoldDB" id="A0A813PC21"/>
<dbReference type="EMBL" id="CAJNOU010000007">
    <property type="protein sequence ID" value="CAF0797459.1"/>
    <property type="molecule type" value="Genomic_DNA"/>
</dbReference>
<evidence type="ECO:0000313" key="8">
    <source>
        <dbReference type="EMBL" id="CAF0788473.1"/>
    </source>
</evidence>
<keyword evidence="3" id="KW-0804">Transcription</keyword>
<dbReference type="InterPro" id="IPR000837">
    <property type="entry name" value="AP-1"/>
</dbReference>
<evidence type="ECO:0000259" key="5">
    <source>
        <dbReference type="PROSITE" id="PS50217"/>
    </source>
</evidence>
<dbReference type="PROSITE" id="PS00036">
    <property type="entry name" value="BZIP_BASIC"/>
    <property type="match status" value="1"/>
</dbReference>
<evidence type="ECO:0000313" key="10">
    <source>
        <dbReference type="EMBL" id="CAF3541916.1"/>
    </source>
</evidence>
<keyword evidence="1" id="KW-0805">Transcription regulation</keyword>
<dbReference type="SUPFAM" id="SSF57959">
    <property type="entry name" value="Leucine zipper domain"/>
    <property type="match status" value="1"/>
</dbReference>
<evidence type="ECO:0000256" key="4">
    <source>
        <dbReference type="SAM" id="MobiDB-lite"/>
    </source>
</evidence>
<dbReference type="EMBL" id="CAJNOL010000017">
    <property type="protein sequence ID" value="CAF0748342.1"/>
    <property type="molecule type" value="Genomic_DNA"/>
</dbReference>
<reference evidence="6" key="1">
    <citation type="submission" date="2021-02" db="EMBL/GenBank/DDBJ databases">
        <authorList>
            <person name="Nowell W R."/>
        </authorList>
    </citation>
    <scope>NUCLEOTIDE SEQUENCE</scope>
</reference>
<dbReference type="PANTHER" id="PTHR23351:SF24">
    <property type="entry name" value="ACTIVATING TRANSCRIPTION FACTOR 3-RELATED"/>
    <property type="match status" value="1"/>
</dbReference>
<dbReference type="GO" id="GO:0000981">
    <property type="term" value="F:DNA-binding transcription factor activity, RNA polymerase II-specific"/>
    <property type="evidence" value="ECO:0007669"/>
    <property type="project" value="TreeGrafter"/>
</dbReference>
<dbReference type="Gene3D" id="1.20.5.170">
    <property type="match status" value="1"/>
</dbReference>
<gene>
    <name evidence="10" type="ORF">FNK824_LOCUS508</name>
    <name evidence="6" type="ORF">JXQ802_LOCUS1532</name>
    <name evidence="7" type="ORF">JXQ802_LOCUS1620</name>
    <name evidence="8" type="ORF">PYM288_LOCUS4000</name>
    <name evidence="9" type="ORF">SEV965_LOCUS454</name>
</gene>
<accession>A0A813PC21</accession>
<evidence type="ECO:0000313" key="11">
    <source>
        <dbReference type="Proteomes" id="UP000663870"/>
    </source>
</evidence>
<dbReference type="InterPro" id="IPR004827">
    <property type="entry name" value="bZIP"/>
</dbReference>
<keyword evidence="2" id="KW-0238">DNA-binding</keyword>
<evidence type="ECO:0000256" key="1">
    <source>
        <dbReference type="ARBA" id="ARBA00023015"/>
    </source>
</evidence>
<dbReference type="PANTHER" id="PTHR23351">
    <property type="entry name" value="FOS TRANSCRIPTION FACTOR-RELATED"/>
    <property type="match status" value="1"/>
</dbReference>
<dbReference type="EMBL" id="CAJNOL010000018">
    <property type="protein sequence ID" value="CAF0750043.1"/>
    <property type="molecule type" value="Genomic_DNA"/>
</dbReference>
<evidence type="ECO:0000256" key="2">
    <source>
        <dbReference type="ARBA" id="ARBA00023125"/>
    </source>
</evidence>
<dbReference type="Proteomes" id="UP000663874">
    <property type="component" value="Unassembled WGS sequence"/>
</dbReference>
<dbReference type="EMBL" id="CAJNOH010000034">
    <property type="protein sequence ID" value="CAF0788473.1"/>
    <property type="molecule type" value="Genomic_DNA"/>
</dbReference>
<protein>
    <recommendedName>
        <fullName evidence="5">BZIP domain-containing protein</fullName>
    </recommendedName>
</protein>
<dbReference type="Proteomes" id="UP000663854">
    <property type="component" value="Unassembled WGS sequence"/>
</dbReference>